<dbReference type="Pfam" id="PF00561">
    <property type="entry name" value="Abhydrolase_1"/>
    <property type="match status" value="1"/>
</dbReference>
<sequence>MNITKETISTNSQKIRNKAVSLVTNLHQKSRPEQGYLDTPEAHLYYEVTGCGTPILMLHGNSQSHHVFHSYKRNLQKNYQVILMDSRGHGRSRTVRKYFTIHDMACDAAALLDHLGIAKAILFGFSDGANIALEFACCFPERTLAVISASGNALPHGLRLPVRLGTQLTGSVLGILKNCLPDCSFQKQLENRLQLNALLTDSPNLPANRLQKIQAPVLLLAGTRDLIKTSHTRWMAEQIPDSQLRLIEGGTHNVLFSREQQCLKYILDFILENQQASAVSEKTK</sequence>
<dbReference type="InterPro" id="IPR029058">
    <property type="entry name" value="AB_hydrolase_fold"/>
</dbReference>
<dbReference type="InterPro" id="IPR000073">
    <property type="entry name" value="AB_hydrolase_1"/>
</dbReference>
<reference evidence="2 3" key="1">
    <citation type="submission" date="2024-03" db="EMBL/GenBank/DDBJ databases">
        <title>Human intestinal bacterial collection.</title>
        <authorList>
            <person name="Pauvert C."/>
            <person name="Hitch T.C.A."/>
            <person name="Clavel T."/>
        </authorList>
    </citation>
    <scope>NUCLEOTIDE SEQUENCE [LARGE SCALE GENOMIC DNA]</scope>
    <source>
        <strain evidence="2 3">CLA-AP-H27</strain>
    </source>
</reference>
<dbReference type="RefSeq" id="WP_349230203.1">
    <property type="nucleotide sequence ID" value="NZ_JBBMFJ010000032.1"/>
</dbReference>
<dbReference type="SUPFAM" id="SSF53474">
    <property type="entry name" value="alpha/beta-Hydrolases"/>
    <property type="match status" value="1"/>
</dbReference>
<protein>
    <submittedName>
        <fullName evidence="2">Alpha/beta hydrolase</fullName>
    </submittedName>
</protein>
<dbReference type="PANTHER" id="PTHR43433:SF5">
    <property type="entry name" value="AB HYDROLASE-1 DOMAIN-CONTAINING PROTEIN"/>
    <property type="match status" value="1"/>
</dbReference>
<gene>
    <name evidence="2" type="ORF">WMO41_13455</name>
</gene>
<comment type="caution">
    <text evidence="2">The sequence shown here is derived from an EMBL/GenBank/DDBJ whole genome shotgun (WGS) entry which is preliminary data.</text>
</comment>
<evidence type="ECO:0000313" key="2">
    <source>
        <dbReference type="EMBL" id="MEQ2564155.1"/>
    </source>
</evidence>
<name>A0ABV1HPB3_9FIRM</name>
<dbReference type="InterPro" id="IPR050471">
    <property type="entry name" value="AB_hydrolase"/>
</dbReference>
<dbReference type="Proteomes" id="UP001437460">
    <property type="component" value="Unassembled WGS sequence"/>
</dbReference>
<dbReference type="PANTHER" id="PTHR43433">
    <property type="entry name" value="HYDROLASE, ALPHA/BETA FOLD FAMILY PROTEIN"/>
    <property type="match status" value="1"/>
</dbReference>
<accession>A0ABV1HPB3</accession>
<dbReference type="EMBL" id="JBBMFJ010000032">
    <property type="protein sequence ID" value="MEQ2564155.1"/>
    <property type="molecule type" value="Genomic_DNA"/>
</dbReference>
<evidence type="ECO:0000313" key="3">
    <source>
        <dbReference type="Proteomes" id="UP001437460"/>
    </source>
</evidence>
<dbReference type="GO" id="GO:0016787">
    <property type="term" value="F:hydrolase activity"/>
    <property type="evidence" value="ECO:0007669"/>
    <property type="project" value="UniProtKB-KW"/>
</dbReference>
<keyword evidence="3" id="KW-1185">Reference proteome</keyword>
<organism evidence="2 3">
    <name type="scientific">Ventrimonas faecis</name>
    <dbReference type="NCBI Taxonomy" id="3133170"/>
    <lineage>
        <taxon>Bacteria</taxon>
        <taxon>Bacillati</taxon>
        <taxon>Bacillota</taxon>
        <taxon>Clostridia</taxon>
        <taxon>Lachnospirales</taxon>
        <taxon>Lachnospiraceae</taxon>
        <taxon>Ventrimonas</taxon>
    </lineage>
</organism>
<feature type="domain" description="AB hydrolase-1" evidence="1">
    <location>
        <begin position="54"/>
        <end position="158"/>
    </location>
</feature>
<dbReference type="Gene3D" id="3.40.50.1820">
    <property type="entry name" value="alpha/beta hydrolase"/>
    <property type="match status" value="1"/>
</dbReference>
<keyword evidence="2" id="KW-0378">Hydrolase</keyword>
<evidence type="ECO:0000259" key="1">
    <source>
        <dbReference type="Pfam" id="PF00561"/>
    </source>
</evidence>
<proteinExistence type="predicted"/>